<evidence type="ECO:0000256" key="1">
    <source>
        <dbReference type="ARBA" id="ARBA00004869"/>
    </source>
</evidence>
<dbReference type="RefSeq" id="XP_004998475.1">
    <property type="nucleotide sequence ID" value="XM_004998418.1"/>
</dbReference>
<dbReference type="SUPFAM" id="SSF51735">
    <property type="entry name" value="NAD(P)-binding Rossmann-fold domains"/>
    <property type="match status" value="1"/>
</dbReference>
<evidence type="ECO:0000259" key="7">
    <source>
        <dbReference type="SMART" id="SM00846"/>
    </source>
</evidence>
<dbReference type="GO" id="GO:0006096">
    <property type="term" value="P:glycolytic process"/>
    <property type="evidence" value="ECO:0007669"/>
    <property type="project" value="UniProtKB-KW"/>
</dbReference>
<evidence type="ECO:0000256" key="6">
    <source>
        <dbReference type="ARBA" id="ARBA00023152"/>
    </source>
</evidence>
<sequence>MSVKVGINGFGRIGRIVLRAALKHPEVTVVSVNDPFMDLDYMVYNFKHDSTHGKFDGSVEAQDGKLVINGSPINVHSCMKPEEIPWGSDGVDVVVESTGVFTTTEKSQAHLKAGAKKVVISAPSADAPMFVLGVNEDKYDASS</sequence>
<evidence type="ECO:0000313" key="8">
    <source>
        <dbReference type="EMBL" id="EGD76300.1"/>
    </source>
</evidence>
<dbReference type="GeneID" id="16079069"/>
<dbReference type="GO" id="GO:0051287">
    <property type="term" value="F:NAD binding"/>
    <property type="evidence" value="ECO:0007669"/>
    <property type="project" value="InterPro"/>
</dbReference>
<dbReference type="PANTHER" id="PTHR10836:SF76">
    <property type="entry name" value="GLYCERALDEHYDE-3-PHOSPHATE DEHYDROGENASE-RELATED"/>
    <property type="match status" value="1"/>
</dbReference>
<dbReference type="EC" id="1.2.1.12" evidence="4"/>
<accession>F2TY41</accession>
<dbReference type="EMBL" id="GL832956">
    <property type="protein sequence ID" value="EGD76300.1"/>
    <property type="molecule type" value="Genomic_DNA"/>
</dbReference>
<dbReference type="FunFam" id="3.40.50.720:FF:000266">
    <property type="entry name" value="Glyceraldehyde-3-phosphate dehydrogenase"/>
    <property type="match status" value="1"/>
</dbReference>
<name>F2TY41_SALR5</name>
<reference evidence="8" key="1">
    <citation type="submission" date="2009-08" db="EMBL/GenBank/DDBJ databases">
        <title>Annotation of Salpingoeca rosetta.</title>
        <authorList>
            <consortium name="The Broad Institute Genome Sequencing Platform"/>
            <person name="Russ C."/>
            <person name="Cuomo C."/>
            <person name="Burger G."/>
            <person name="Gray M.W."/>
            <person name="Holland P.W.H."/>
            <person name="King N."/>
            <person name="Lang F.B.F."/>
            <person name="Roger A.J."/>
            <person name="Ruiz-Trillo I."/>
            <person name="Young S.K."/>
            <person name="Zeng Q."/>
            <person name="Gargeya S."/>
            <person name="Alvarado L."/>
            <person name="Berlin A."/>
            <person name="Chapman S.B."/>
            <person name="Chen Z."/>
            <person name="Freedman E."/>
            <person name="Gellesch M."/>
            <person name="Goldberg J."/>
            <person name="Griggs A."/>
            <person name="Gujja S."/>
            <person name="Heilman E."/>
            <person name="Heiman D."/>
            <person name="Howarth C."/>
            <person name="Mehta T."/>
            <person name="Neiman D."/>
            <person name="Pearson M."/>
            <person name="Roberts A."/>
            <person name="Saif S."/>
            <person name="Shea T."/>
            <person name="Shenoy N."/>
            <person name="Sisk P."/>
            <person name="Stolte C."/>
            <person name="Sykes S."/>
            <person name="White J."/>
            <person name="Yandava C."/>
            <person name="Haas B."/>
            <person name="Nusbaum C."/>
            <person name="Birren B."/>
        </authorList>
    </citation>
    <scope>NUCLEOTIDE SEQUENCE [LARGE SCALE GENOMIC DNA]</scope>
    <source>
        <strain evidence="8">ATCC 50818</strain>
    </source>
</reference>
<keyword evidence="5" id="KW-0560">Oxidoreductase</keyword>
<evidence type="ECO:0000256" key="3">
    <source>
        <dbReference type="ARBA" id="ARBA00011881"/>
    </source>
</evidence>
<dbReference type="InterPro" id="IPR036291">
    <property type="entry name" value="NAD(P)-bd_dom_sf"/>
</dbReference>
<gene>
    <name evidence="8" type="ORF">PTSG_11669</name>
</gene>
<dbReference type="OrthoDB" id="1152826at2759"/>
<proteinExistence type="inferred from homology"/>
<dbReference type="Proteomes" id="UP000007799">
    <property type="component" value="Unassembled WGS sequence"/>
</dbReference>
<evidence type="ECO:0000256" key="5">
    <source>
        <dbReference type="ARBA" id="ARBA00023002"/>
    </source>
</evidence>
<dbReference type="CDD" id="cd05214">
    <property type="entry name" value="GAPDH_I_N"/>
    <property type="match status" value="1"/>
</dbReference>
<dbReference type="KEGG" id="sre:PTSG_11669"/>
<dbReference type="STRING" id="946362.F2TY41"/>
<dbReference type="OMA" id="FKYHSTH"/>
<keyword evidence="9" id="KW-1185">Reference proteome</keyword>
<protein>
    <recommendedName>
        <fullName evidence="4">glyceraldehyde-3-phosphate dehydrogenase (phosphorylating)</fullName>
        <ecNumber evidence="4">1.2.1.12</ecNumber>
    </recommendedName>
</protein>
<comment type="similarity">
    <text evidence="2">Belongs to the glyceraldehyde-3-phosphate dehydrogenase family.</text>
</comment>
<dbReference type="GO" id="GO:0005829">
    <property type="term" value="C:cytosol"/>
    <property type="evidence" value="ECO:0007669"/>
    <property type="project" value="TreeGrafter"/>
</dbReference>
<dbReference type="SMART" id="SM00846">
    <property type="entry name" value="Gp_dh_N"/>
    <property type="match status" value="1"/>
</dbReference>
<dbReference type="InParanoid" id="F2TY41"/>
<dbReference type="Pfam" id="PF00044">
    <property type="entry name" value="Gp_dh_N"/>
    <property type="match status" value="1"/>
</dbReference>
<evidence type="ECO:0000256" key="2">
    <source>
        <dbReference type="ARBA" id="ARBA00007406"/>
    </source>
</evidence>
<dbReference type="AlphaFoldDB" id="F2TY41"/>
<evidence type="ECO:0000313" key="9">
    <source>
        <dbReference type="Proteomes" id="UP000007799"/>
    </source>
</evidence>
<comment type="subunit">
    <text evidence="3">Homotetramer.</text>
</comment>
<feature type="domain" description="Glyceraldehyde 3-phosphate dehydrogenase NAD(P) binding" evidence="7">
    <location>
        <begin position="3"/>
        <end position="143"/>
    </location>
</feature>
<dbReference type="InterPro" id="IPR020828">
    <property type="entry name" value="GlycerAld_3-P_DH_NAD(P)-bd"/>
</dbReference>
<comment type="pathway">
    <text evidence="1">Carbohydrate degradation; glycolysis; pyruvate from D-glyceraldehyde 3-phosphate: step 1/5.</text>
</comment>
<dbReference type="GO" id="GO:0004365">
    <property type="term" value="F:glyceraldehyde-3-phosphate dehydrogenase (NAD+) (phosphorylating) activity"/>
    <property type="evidence" value="ECO:0007669"/>
    <property type="project" value="UniProtKB-EC"/>
</dbReference>
<keyword evidence="6" id="KW-0324">Glycolysis</keyword>
<dbReference type="Gene3D" id="3.40.50.720">
    <property type="entry name" value="NAD(P)-binding Rossmann-like Domain"/>
    <property type="match status" value="1"/>
</dbReference>
<dbReference type="InterPro" id="IPR020831">
    <property type="entry name" value="GlycerAld/Erythrose_P_DH"/>
</dbReference>
<dbReference type="eggNOG" id="KOG0657">
    <property type="taxonomic scope" value="Eukaryota"/>
</dbReference>
<evidence type="ECO:0000256" key="4">
    <source>
        <dbReference type="ARBA" id="ARBA00013119"/>
    </source>
</evidence>
<dbReference type="PANTHER" id="PTHR10836">
    <property type="entry name" value="GLYCERALDEHYDE 3-PHOSPHATE DEHYDROGENASE"/>
    <property type="match status" value="1"/>
</dbReference>
<organism evidence="9">
    <name type="scientific">Salpingoeca rosetta (strain ATCC 50818 / BSB-021)</name>
    <dbReference type="NCBI Taxonomy" id="946362"/>
    <lineage>
        <taxon>Eukaryota</taxon>
        <taxon>Choanoflagellata</taxon>
        <taxon>Craspedida</taxon>
        <taxon>Salpingoecidae</taxon>
        <taxon>Salpingoeca</taxon>
    </lineage>
</organism>